<comment type="catalytic activity">
    <reaction evidence="7">
        <text>L-cysteinyl-[prolipoprotein] + a 1,2-diacyl-sn-glycero-3-phospho-(1'-sn-glycerol) = an S-1,2-diacyl-sn-glyceryl-L-cysteinyl-[prolipoprotein] + sn-glycerol 1-phosphate + H(+)</text>
        <dbReference type="Rhea" id="RHEA:56712"/>
        <dbReference type="Rhea" id="RHEA-COMP:14679"/>
        <dbReference type="Rhea" id="RHEA-COMP:14680"/>
        <dbReference type="ChEBI" id="CHEBI:15378"/>
        <dbReference type="ChEBI" id="CHEBI:29950"/>
        <dbReference type="ChEBI" id="CHEBI:57685"/>
        <dbReference type="ChEBI" id="CHEBI:64716"/>
        <dbReference type="ChEBI" id="CHEBI:140658"/>
        <dbReference type="EC" id="2.5.1.145"/>
    </reaction>
</comment>
<dbReference type="RefSeq" id="WP_378065307.1">
    <property type="nucleotide sequence ID" value="NZ_JBHSBL010000005.1"/>
</dbReference>
<keyword evidence="3 7" id="KW-0808">Transferase</keyword>
<reference evidence="10" key="1">
    <citation type="journal article" date="2019" name="Int. J. Syst. Evol. Microbiol.">
        <title>The Global Catalogue of Microorganisms (GCM) 10K type strain sequencing project: providing services to taxonomists for standard genome sequencing and annotation.</title>
        <authorList>
            <consortium name="The Broad Institute Genomics Platform"/>
            <consortium name="The Broad Institute Genome Sequencing Center for Infectious Disease"/>
            <person name="Wu L."/>
            <person name="Ma J."/>
        </authorList>
    </citation>
    <scope>NUCLEOTIDE SEQUENCE [LARGE SCALE GENOMIC DNA]</scope>
    <source>
        <strain evidence="10">TBRC 5832</strain>
    </source>
</reference>
<gene>
    <name evidence="7 9" type="primary">lgt</name>
    <name evidence="9" type="ORF">ACFO0C_04980</name>
</gene>
<feature type="transmembrane region" description="Helical" evidence="7">
    <location>
        <begin position="120"/>
        <end position="140"/>
    </location>
</feature>
<dbReference type="InterPro" id="IPR001640">
    <property type="entry name" value="Lgt"/>
</dbReference>
<comment type="subcellular location">
    <subcellularLocation>
        <location evidence="7">Cell membrane</location>
        <topology evidence="7">Multi-pass membrane protein</topology>
    </subcellularLocation>
</comment>
<feature type="region of interest" description="Disordered" evidence="8">
    <location>
        <begin position="328"/>
        <end position="373"/>
    </location>
</feature>
<dbReference type="NCBIfam" id="TIGR00544">
    <property type="entry name" value="lgt"/>
    <property type="match status" value="1"/>
</dbReference>
<evidence type="ECO:0000313" key="9">
    <source>
        <dbReference type="EMBL" id="MFC4064273.1"/>
    </source>
</evidence>
<proteinExistence type="inferred from homology"/>
<dbReference type="PANTHER" id="PTHR30589:SF0">
    <property type="entry name" value="PHOSPHATIDYLGLYCEROL--PROLIPOPROTEIN DIACYLGLYCERYL TRANSFERASE"/>
    <property type="match status" value="1"/>
</dbReference>
<dbReference type="GO" id="GO:0008961">
    <property type="term" value="F:phosphatidylglycerol-prolipoprotein diacylglyceryl transferase activity"/>
    <property type="evidence" value="ECO:0007669"/>
    <property type="project" value="UniProtKB-EC"/>
</dbReference>
<feature type="transmembrane region" description="Helical" evidence="7">
    <location>
        <begin position="91"/>
        <end position="113"/>
    </location>
</feature>
<feature type="transmembrane region" description="Helical" evidence="7">
    <location>
        <begin position="191"/>
        <end position="209"/>
    </location>
</feature>
<evidence type="ECO:0000313" key="10">
    <source>
        <dbReference type="Proteomes" id="UP001595867"/>
    </source>
</evidence>
<feature type="transmembrane region" description="Helical" evidence="7">
    <location>
        <begin position="51"/>
        <end position="71"/>
    </location>
</feature>
<evidence type="ECO:0000256" key="8">
    <source>
        <dbReference type="SAM" id="MobiDB-lite"/>
    </source>
</evidence>
<keyword evidence="4 7" id="KW-0812">Transmembrane</keyword>
<accession>A0ABV8IPE3</accession>
<comment type="pathway">
    <text evidence="7">Protein modification; lipoprotein biosynthesis (diacylglyceryl transfer).</text>
</comment>
<feature type="binding site" evidence="7">
    <location>
        <position position="141"/>
    </location>
    <ligand>
        <name>a 1,2-diacyl-sn-glycero-3-phospho-(1'-sn-glycerol)</name>
        <dbReference type="ChEBI" id="CHEBI:64716"/>
    </ligand>
</feature>
<evidence type="ECO:0000256" key="6">
    <source>
        <dbReference type="ARBA" id="ARBA00023136"/>
    </source>
</evidence>
<keyword evidence="10" id="KW-1185">Reference proteome</keyword>
<feature type="transmembrane region" description="Helical" evidence="7">
    <location>
        <begin position="21"/>
        <end position="39"/>
    </location>
</feature>
<keyword evidence="2 7" id="KW-1003">Cell membrane</keyword>
<dbReference type="PANTHER" id="PTHR30589">
    <property type="entry name" value="PROLIPOPROTEIN DIACYLGLYCERYL TRANSFERASE"/>
    <property type="match status" value="1"/>
</dbReference>
<organism evidence="9 10">
    <name type="scientific">Actinoplanes subglobosus</name>
    <dbReference type="NCBI Taxonomy" id="1547892"/>
    <lineage>
        <taxon>Bacteria</taxon>
        <taxon>Bacillati</taxon>
        <taxon>Actinomycetota</taxon>
        <taxon>Actinomycetes</taxon>
        <taxon>Micromonosporales</taxon>
        <taxon>Micromonosporaceae</taxon>
        <taxon>Actinoplanes</taxon>
    </lineage>
</organism>
<comment type="similarity">
    <text evidence="1 7">Belongs to the Lgt family.</text>
</comment>
<dbReference type="PROSITE" id="PS01311">
    <property type="entry name" value="LGT"/>
    <property type="match status" value="1"/>
</dbReference>
<keyword evidence="6 7" id="KW-0472">Membrane</keyword>
<dbReference type="Pfam" id="PF01790">
    <property type="entry name" value="LGT"/>
    <property type="match status" value="1"/>
</dbReference>
<evidence type="ECO:0000256" key="5">
    <source>
        <dbReference type="ARBA" id="ARBA00022989"/>
    </source>
</evidence>
<feature type="compositionally biased region" description="Basic and acidic residues" evidence="8">
    <location>
        <begin position="361"/>
        <end position="373"/>
    </location>
</feature>
<evidence type="ECO:0000256" key="2">
    <source>
        <dbReference type="ARBA" id="ARBA00022475"/>
    </source>
</evidence>
<dbReference type="Proteomes" id="UP001595867">
    <property type="component" value="Unassembled WGS sequence"/>
</dbReference>
<dbReference type="EC" id="2.5.1.145" evidence="7"/>
<sequence>MIIAAIPSPTESVWHVVGFPIRAYALCIIAGMVVATLLLEQRLRHRGAAPWVSLDIVVWAVPFGIIGARIYHVITSPQDYFGANGDPVKAFFIWEGGLGIWGAVAGGAVGALIAARQIGIPLSVIADSLAPALPVAQAIGRLGNWFNNELYGKVTTLPWGLEVHEMDSSNPGHAVMIDGEPVTRPDLYHPTFAYELIWNLGVALMVWLADRKFKFGRGRAFALYVMGYTAGRLWIEMLRVDEANTFFGIRLNVFTSIIIFLGAAIYFAVVRGPRGYLVPIDAPDTVPAPEAAEGSDVSQLDVTAAGKDDARKVPVSYRLVTEEQFREYQETGALPAGEEPGEKAEAKKDGEPEAVAATVGDADKPADKPSDEN</sequence>
<evidence type="ECO:0000256" key="7">
    <source>
        <dbReference type="HAMAP-Rule" id="MF_01147"/>
    </source>
</evidence>
<dbReference type="EMBL" id="JBHSBL010000005">
    <property type="protein sequence ID" value="MFC4064273.1"/>
    <property type="molecule type" value="Genomic_DNA"/>
</dbReference>
<dbReference type="HAMAP" id="MF_01147">
    <property type="entry name" value="Lgt"/>
    <property type="match status" value="1"/>
</dbReference>
<protein>
    <recommendedName>
        <fullName evidence="7">Phosphatidylglycerol--prolipoprotein diacylglyceryl transferase</fullName>
        <ecNumber evidence="7">2.5.1.145</ecNumber>
    </recommendedName>
</protein>
<evidence type="ECO:0000256" key="3">
    <source>
        <dbReference type="ARBA" id="ARBA00022679"/>
    </source>
</evidence>
<keyword evidence="5 7" id="KW-1133">Transmembrane helix</keyword>
<name>A0ABV8IPE3_9ACTN</name>
<comment type="function">
    <text evidence="7">Catalyzes the transfer of the diacylglyceryl group from phosphatidylglycerol to the sulfhydryl group of the N-terminal cysteine of a prolipoprotein, the first step in the formation of mature lipoproteins.</text>
</comment>
<feature type="transmembrane region" description="Helical" evidence="7">
    <location>
        <begin position="221"/>
        <end position="240"/>
    </location>
</feature>
<feature type="transmembrane region" description="Helical" evidence="7">
    <location>
        <begin position="246"/>
        <end position="269"/>
    </location>
</feature>
<comment type="caution">
    <text evidence="9">The sequence shown here is derived from an EMBL/GenBank/DDBJ whole genome shotgun (WGS) entry which is preliminary data.</text>
</comment>
<feature type="compositionally biased region" description="Basic and acidic residues" evidence="8">
    <location>
        <begin position="340"/>
        <end position="351"/>
    </location>
</feature>
<evidence type="ECO:0000256" key="4">
    <source>
        <dbReference type="ARBA" id="ARBA00022692"/>
    </source>
</evidence>
<evidence type="ECO:0000256" key="1">
    <source>
        <dbReference type="ARBA" id="ARBA00007150"/>
    </source>
</evidence>